<feature type="domain" description="Non-reducing end beta-L-arabinofuranosidase-like GH127 catalytic" evidence="1">
    <location>
        <begin position="45"/>
        <end position="387"/>
    </location>
</feature>
<protein>
    <recommendedName>
        <fullName evidence="5">Glycoside hydrolase family 127 protein</fullName>
    </recommendedName>
</protein>
<comment type="caution">
    <text evidence="3">The sequence shown here is derived from an EMBL/GenBank/DDBJ whole genome shotgun (WGS) entry which is preliminary data.</text>
</comment>
<dbReference type="PANTHER" id="PTHR43465:SF2">
    <property type="entry name" value="DUF1680 DOMAIN PROTEIN (AFU_ORTHOLOGUE AFUA_1G08910)"/>
    <property type="match status" value="1"/>
</dbReference>
<sequence>MTPLPPPALRLDGLLGEAMEANRRGRLSTFVTGPGSPAIAIFDPARRAGNEGGDWYGEHAGKWLVAASRAAQRSGDEALRGHVAAVADHLAACQEPDGYLGNYPPHRRFDVPQPPRPESWNGEPALRTWDVWTHSYLVLGLVEAWRLTGDAGHLRAAARIGDLCHDTFVVRGLDITTVGNHHGMSATVLLDPAVELYRATAAPRYLELAETILAQADAHPRLALLRQALDGADASEIATGKAYQLCWNLVGLAKLHRATGRAELGEAVDRLWRNIRDHHLSLGGGPFGGIGHRSREVFNPAFVFDPGAYIETCSVLAWMQLNRELLLLTGQARYAEELERSAYNDLLGAAAPNGEDWCYYSFANGRRIHTKYWRCCKSSGAMALEELQAVAWTRRGTDGVSLNLLAPGRAEFELGGTPVAFQVRTGYPHAGTLAVAVAPAQACEFEWQCRLPAWAGAAVLRVNGEVAPVSAADGWLRLRRRWQPGDRIEIELSMSPRLERRTYRNVQESLAPDGSPVRQQVLLREYVALARGPLAYATGLIDGYRTGETVLPPECGEAWVAALPADPDGSVPLELRPARRAPIVFRPYYGIDGRTDGAWRITWLEHAPAADHRGGNDCGDM</sequence>
<dbReference type="InterPro" id="IPR012878">
    <property type="entry name" value="Beta-AFase-like_GH127_cat"/>
</dbReference>
<evidence type="ECO:0008006" key="5">
    <source>
        <dbReference type="Google" id="ProtNLM"/>
    </source>
</evidence>
<dbReference type="Pfam" id="PF20736">
    <property type="entry name" value="Glyco_hydro127M"/>
    <property type="match status" value="1"/>
</dbReference>
<evidence type="ECO:0000259" key="1">
    <source>
        <dbReference type="Pfam" id="PF07944"/>
    </source>
</evidence>
<dbReference type="SUPFAM" id="SSF48208">
    <property type="entry name" value="Six-hairpin glycosidases"/>
    <property type="match status" value="1"/>
</dbReference>
<dbReference type="RefSeq" id="WP_162311406.1">
    <property type="nucleotide sequence ID" value="NZ_JACHGU010000001.1"/>
</dbReference>
<dbReference type="AlphaFoldDB" id="A0A7V8GLL6"/>
<evidence type="ECO:0000313" key="4">
    <source>
        <dbReference type="Proteomes" id="UP000462066"/>
    </source>
</evidence>
<dbReference type="InterPro" id="IPR049046">
    <property type="entry name" value="Beta-AFase-like_GH127_middle"/>
</dbReference>
<accession>A0A7V8GLL6</accession>
<evidence type="ECO:0000313" key="3">
    <source>
        <dbReference type="EMBL" id="KAF1685928.1"/>
    </source>
</evidence>
<organism evidence="3 4">
    <name type="scientific">Pseudoxanthomonas broegbernensis</name>
    <dbReference type="NCBI Taxonomy" id="83619"/>
    <lineage>
        <taxon>Bacteria</taxon>
        <taxon>Pseudomonadati</taxon>
        <taxon>Pseudomonadota</taxon>
        <taxon>Gammaproteobacteria</taxon>
        <taxon>Lysobacterales</taxon>
        <taxon>Lysobacteraceae</taxon>
        <taxon>Pseudoxanthomonas</taxon>
    </lineage>
</organism>
<dbReference type="PANTHER" id="PTHR43465">
    <property type="entry name" value="DUF1680 DOMAIN PROTEIN (AFU_ORTHOLOGUE AFUA_1G08910)"/>
    <property type="match status" value="1"/>
</dbReference>
<dbReference type="GO" id="GO:0005975">
    <property type="term" value="P:carbohydrate metabolic process"/>
    <property type="evidence" value="ECO:0007669"/>
    <property type="project" value="InterPro"/>
</dbReference>
<keyword evidence="4" id="KW-1185">Reference proteome</keyword>
<evidence type="ECO:0000259" key="2">
    <source>
        <dbReference type="Pfam" id="PF20736"/>
    </source>
</evidence>
<reference evidence="3 4" key="1">
    <citation type="submission" date="2017-10" db="EMBL/GenBank/DDBJ databases">
        <title>Whole genome sequencing of Pseudoxanthomonas broegbernensis DSM 12573(T).</title>
        <authorList>
            <person name="Kumar S."/>
            <person name="Bansal K."/>
            <person name="Kaur A."/>
            <person name="Patil P."/>
            <person name="Sharma S."/>
            <person name="Patil P.B."/>
        </authorList>
    </citation>
    <scope>NUCLEOTIDE SEQUENCE [LARGE SCALE GENOMIC DNA]</scope>
    <source>
        <strain evidence="3 4">DSM 12573</strain>
    </source>
</reference>
<dbReference type="Pfam" id="PF07944">
    <property type="entry name" value="Beta-AFase-like_GH127_cat"/>
    <property type="match status" value="1"/>
</dbReference>
<proteinExistence type="predicted"/>
<feature type="domain" description="Non-reducing end beta-L-arabinofuranosidase-like GH127 middle" evidence="2">
    <location>
        <begin position="400"/>
        <end position="494"/>
    </location>
</feature>
<name>A0A7V8GLL6_9GAMM</name>
<dbReference type="InterPro" id="IPR049174">
    <property type="entry name" value="Beta-AFase-like"/>
</dbReference>
<gene>
    <name evidence="3" type="ORF">B1992_10265</name>
</gene>
<dbReference type="EMBL" id="MWIP01000010">
    <property type="protein sequence ID" value="KAF1685928.1"/>
    <property type="molecule type" value="Genomic_DNA"/>
</dbReference>
<dbReference type="InterPro" id="IPR008928">
    <property type="entry name" value="6-hairpin_glycosidase_sf"/>
</dbReference>
<dbReference type="Proteomes" id="UP000462066">
    <property type="component" value="Unassembled WGS sequence"/>
</dbReference>